<comment type="caution">
    <text evidence="6">The sequence shown here is derived from an EMBL/GenBank/DDBJ whole genome shotgun (WGS) entry which is preliminary data.</text>
</comment>
<dbReference type="SMART" id="SM00346">
    <property type="entry name" value="HTH_ICLR"/>
    <property type="match status" value="1"/>
</dbReference>
<dbReference type="Gene3D" id="1.10.10.10">
    <property type="entry name" value="Winged helix-like DNA-binding domain superfamily/Winged helix DNA-binding domain"/>
    <property type="match status" value="1"/>
</dbReference>
<dbReference type="GO" id="GO:0003700">
    <property type="term" value="F:DNA-binding transcription factor activity"/>
    <property type="evidence" value="ECO:0007669"/>
    <property type="project" value="TreeGrafter"/>
</dbReference>
<dbReference type="PROSITE" id="PS51077">
    <property type="entry name" value="HTH_ICLR"/>
    <property type="match status" value="1"/>
</dbReference>
<dbReference type="PROSITE" id="PS51078">
    <property type="entry name" value="ICLR_ED"/>
    <property type="match status" value="1"/>
</dbReference>
<dbReference type="GO" id="GO:0003677">
    <property type="term" value="F:DNA binding"/>
    <property type="evidence" value="ECO:0007669"/>
    <property type="project" value="UniProtKB-KW"/>
</dbReference>
<dbReference type="GO" id="GO:0045892">
    <property type="term" value="P:negative regulation of DNA-templated transcription"/>
    <property type="evidence" value="ECO:0007669"/>
    <property type="project" value="TreeGrafter"/>
</dbReference>
<gene>
    <name evidence="6" type="ORF">PQJ61_13915</name>
</gene>
<evidence type="ECO:0000259" key="4">
    <source>
        <dbReference type="PROSITE" id="PS51077"/>
    </source>
</evidence>
<dbReference type="SUPFAM" id="SSF55781">
    <property type="entry name" value="GAF domain-like"/>
    <property type="match status" value="1"/>
</dbReference>
<evidence type="ECO:0000256" key="3">
    <source>
        <dbReference type="ARBA" id="ARBA00023163"/>
    </source>
</evidence>
<feature type="domain" description="IclR-ED" evidence="5">
    <location>
        <begin position="76"/>
        <end position="259"/>
    </location>
</feature>
<evidence type="ECO:0000313" key="6">
    <source>
        <dbReference type="EMBL" id="MDC7227857.1"/>
    </source>
</evidence>
<evidence type="ECO:0000256" key="1">
    <source>
        <dbReference type="ARBA" id="ARBA00023015"/>
    </source>
</evidence>
<feature type="domain" description="HTH iclR-type" evidence="4">
    <location>
        <begin position="15"/>
        <end position="75"/>
    </location>
</feature>
<dbReference type="InterPro" id="IPR029016">
    <property type="entry name" value="GAF-like_dom_sf"/>
</dbReference>
<name>A0AAJ1IEJ0_9SPIO</name>
<dbReference type="Pfam" id="PF09339">
    <property type="entry name" value="HTH_IclR"/>
    <property type="match status" value="1"/>
</dbReference>
<protein>
    <submittedName>
        <fullName evidence="6">IclR family transcriptional regulator</fullName>
    </submittedName>
</protein>
<proteinExistence type="predicted"/>
<accession>A0AAJ1IEJ0</accession>
<dbReference type="EMBL" id="JAQQAL010000035">
    <property type="protein sequence ID" value="MDC7227857.1"/>
    <property type="molecule type" value="Genomic_DNA"/>
</dbReference>
<evidence type="ECO:0000259" key="5">
    <source>
        <dbReference type="PROSITE" id="PS51078"/>
    </source>
</evidence>
<dbReference type="PANTHER" id="PTHR30136">
    <property type="entry name" value="HELIX-TURN-HELIX TRANSCRIPTIONAL REGULATOR, ICLR FAMILY"/>
    <property type="match status" value="1"/>
</dbReference>
<dbReference type="InterPro" id="IPR005471">
    <property type="entry name" value="Tscrpt_reg_IclR_N"/>
</dbReference>
<dbReference type="InterPro" id="IPR050707">
    <property type="entry name" value="HTH_MetabolicPath_Reg"/>
</dbReference>
<dbReference type="SUPFAM" id="SSF46785">
    <property type="entry name" value="Winged helix' DNA-binding domain"/>
    <property type="match status" value="1"/>
</dbReference>
<sequence length="264" mass="30321">MDDFELDREKNKYLIPNIARALKIIEYLAKVKNEASITEISDDFDYPKNSVFRILNTLEYYGYVEETQRKYKATPRLLYLGYAGMRNNGITENSIDIMHSIRDELNETVMLGTLLGNEIVIIEQLPSFQYIKFTTEIGHRVNIHTSAPGKAIAAYLPEMERADLLSHLTFTRFTNGTIPSQSEMNTELEKVKERGFAIDNGEEISEIHCVGAPVFDYRNYPIAAVWCSGPAFRMGEEKQNQFGERIKVYAMQISRRFGYDPGEN</sequence>
<dbReference type="PANTHER" id="PTHR30136:SF24">
    <property type="entry name" value="HTH-TYPE TRANSCRIPTIONAL REPRESSOR ALLR"/>
    <property type="match status" value="1"/>
</dbReference>
<dbReference type="InterPro" id="IPR036388">
    <property type="entry name" value="WH-like_DNA-bd_sf"/>
</dbReference>
<reference evidence="6 7" key="1">
    <citation type="submission" date="2022-12" db="EMBL/GenBank/DDBJ databases">
        <title>Metagenome assembled genome from gulf of manar.</title>
        <authorList>
            <person name="Kohli P."/>
            <person name="Pk S."/>
            <person name="Venkata Ramana C."/>
            <person name="Sasikala C."/>
        </authorList>
    </citation>
    <scope>NUCLEOTIDE SEQUENCE [LARGE SCALE GENOMIC DNA]</scope>
    <source>
        <strain evidence="6">JB008</strain>
    </source>
</reference>
<dbReference type="InterPro" id="IPR036390">
    <property type="entry name" value="WH_DNA-bd_sf"/>
</dbReference>
<keyword evidence="3" id="KW-0804">Transcription</keyword>
<dbReference type="AlphaFoldDB" id="A0AAJ1IEJ0"/>
<keyword evidence="1" id="KW-0805">Transcription regulation</keyword>
<dbReference type="InterPro" id="IPR014757">
    <property type="entry name" value="Tscrpt_reg_IclR_C"/>
</dbReference>
<dbReference type="Gene3D" id="3.30.450.40">
    <property type="match status" value="1"/>
</dbReference>
<evidence type="ECO:0000313" key="7">
    <source>
        <dbReference type="Proteomes" id="UP001221217"/>
    </source>
</evidence>
<dbReference type="Pfam" id="PF01614">
    <property type="entry name" value="IclR_C"/>
    <property type="match status" value="1"/>
</dbReference>
<keyword evidence="2" id="KW-0238">DNA-binding</keyword>
<dbReference type="Proteomes" id="UP001221217">
    <property type="component" value="Unassembled WGS sequence"/>
</dbReference>
<organism evidence="6 7">
    <name type="scientific">Candidatus Thalassospirochaeta sargassi</name>
    <dbReference type="NCBI Taxonomy" id="3119039"/>
    <lineage>
        <taxon>Bacteria</taxon>
        <taxon>Pseudomonadati</taxon>
        <taxon>Spirochaetota</taxon>
        <taxon>Spirochaetia</taxon>
        <taxon>Spirochaetales</taxon>
        <taxon>Spirochaetaceae</taxon>
        <taxon>Candidatus Thalassospirochaeta</taxon>
    </lineage>
</organism>
<evidence type="ECO:0000256" key="2">
    <source>
        <dbReference type="ARBA" id="ARBA00023125"/>
    </source>
</evidence>